<dbReference type="EMBL" id="CM001879">
    <property type="protein sequence ID" value="EOX91357.1"/>
    <property type="molecule type" value="Genomic_DNA"/>
</dbReference>
<evidence type="ECO:0000259" key="3">
    <source>
        <dbReference type="Pfam" id="PF04784"/>
    </source>
</evidence>
<feature type="domain" description="DUF547" evidence="3">
    <location>
        <begin position="408"/>
        <end position="537"/>
    </location>
</feature>
<accession>A0A061DN03</accession>
<dbReference type="InterPro" id="IPR025757">
    <property type="entry name" value="MIP1_Leuzipper"/>
</dbReference>
<dbReference type="Gramene" id="Tc01v2_t004610.3">
    <property type="protein sequence ID" value="Tc01v2_p004610.3"/>
    <property type="gene ID" value="Tc01v2_g004610"/>
</dbReference>
<dbReference type="Pfam" id="PF04784">
    <property type="entry name" value="DUF547"/>
    <property type="match status" value="1"/>
</dbReference>
<dbReference type="Proteomes" id="UP000026915">
    <property type="component" value="Chromosome 1"/>
</dbReference>
<dbReference type="Gramene" id="EOX91358">
    <property type="protein sequence ID" value="EOX91358"/>
    <property type="gene ID" value="TCM_000576"/>
</dbReference>
<feature type="compositionally biased region" description="Basic and acidic residues" evidence="2">
    <location>
        <begin position="236"/>
        <end position="246"/>
    </location>
</feature>
<dbReference type="KEGG" id="tcc:18611093"/>
<dbReference type="PANTHER" id="PTHR46248">
    <property type="entry name" value="EXPRESSED PROTEIN"/>
    <property type="match status" value="1"/>
</dbReference>
<feature type="compositionally biased region" description="Polar residues" evidence="2">
    <location>
        <begin position="206"/>
        <end position="221"/>
    </location>
</feature>
<evidence type="ECO:0000313" key="6">
    <source>
        <dbReference type="Proteomes" id="UP000026915"/>
    </source>
</evidence>
<organism evidence="5 6">
    <name type="scientific">Theobroma cacao</name>
    <name type="common">Cacao</name>
    <name type="synonym">Cocoa</name>
    <dbReference type="NCBI Taxonomy" id="3641"/>
    <lineage>
        <taxon>Eukaryota</taxon>
        <taxon>Viridiplantae</taxon>
        <taxon>Streptophyta</taxon>
        <taxon>Embryophyta</taxon>
        <taxon>Tracheophyta</taxon>
        <taxon>Spermatophyta</taxon>
        <taxon>Magnoliopsida</taxon>
        <taxon>eudicotyledons</taxon>
        <taxon>Gunneridae</taxon>
        <taxon>Pentapetalae</taxon>
        <taxon>rosids</taxon>
        <taxon>malvids</taxon>
        <taxon>Malvales</taxon>
        <taxon>Malvaceae</taxon>
        <taxon>Byttnerioideae</taxon>
        <taxon>Theobroma</taxon>
    </lineage>
</organism>
<gene>
    <name evidence="5" type="ORF">TCM_000576</name>
</gene>
<evidence type="ECO:0000313" key="5">
    <source>
        <dbReference type="EMBL" id="EOX91358.1"/>
    </source>
</evidence>
<feature type="domain" description="Ternary complex factor MIP1 leucine-zipper" evidence="4">
    <location>
        <begin position="49"/>
        <end position="130"/>
    </location>
</feature>
<dbReference type="HOGENOM" id="CLU_019670_4_0_1"/>
<evidence type="ECO:0000259" key="4">
    <source>
        <dbReference type="Pfam" id="PF14389"/>
    </source>
</evidence>
<dbReference type="eggNOG" id="ENOG502R9AE">
    <property type="taxonomic scope" value="Eukaryota"/>
</dbReference>
<name>A0A061DN03_THECC</name>
<reference evidence="5 6" key="1">
    <citation type="journal article" date="2013" name="Genome Biol.">
        <title>The genome sequence of the most widely cultivated cacao type and its use to identify candidate genes regulating pod color.</title>
        <authorList>
            <person name="Motamayor J.C."/>
            <person name="Mockaitis K."/>
            <person name="Schmutz J."/>
            <person name="Haiminen N."/>
            <person name="Iii D.L."/>
            <person name="Cornejo O."/>
            <person name="Findley S.D."/>
            <person name="Zheng P."/>
            <person name="Utro F."/>
            <person name="Royaert S."/>
            <person name="Saski C."/>
            <person name="Jenkins J."/>
            <person name="Podicheti R."/>
            <person name="Zhao M."/>
            <person name="Scheffler B.E."/>
            <person name="Stack J.C."/>
            <person name="Feltus F.A."/>
            <person name="Mustiga G.M."/>
            <person name="Amores F."/>
            <person name="Phillips W."/>
            <person name="Marelli J.P."/>
            <person name="May G.D."/>
            <person name="Shapiro H."/>
            <person name="Ma J."/>
            <person name="Bustamante C.D."/>
            <person name="Schnell R.J."/>
            <person name="Main D."/>
            <person name="Gilbert D."/>
            <person name="Parida L."/>
            <person name="Kuhn D.N."/>
        </authorList>
    </citation>
    <scope>NUCLEOTIDE SEQUENCE [LARGE SCALE GENOMIC DNA]</scope>
    <source>
        <strain evidence="6">cv. Matina 1-6</strain>
    </source>
</reference>
<evidence type="ECO:0000256" key="2">
    <source>
        <dbReference type="SAM" id="MobiDB-lite"/>
    </source>
</evidence>
<feature type="compositionally biased region" description="Polar residues" evidence="2">
    <location>
        <begin position="161"/>
        <end position="187"/>
    </location>
</feature>
<dbReference type="Pfam" id="PF14389">
    <property type="entry name" value="Lzipper-MIP1"/>
    <property type="match status" value="1"/>
</dbReference>
<dbReference type="Gramene" id="EOX91357">
    <property type="protein sequence ID" value="EOX91357"/>
    <property type="gene ID" value="TCM_000576"/>
</dbReference>
<feature type="region of interest" description="Disordered" evidence="2">
    <location>
        <begin position="1"/>
        <end position="51"/>
    </location>
</feature>
<keyword evidence="6" id="KW-1185">Reference proteome</keyword>
<feature type="compositionally biased region" description="Polar residues" evidence="2">
    <location>
        <begin position="1"/>
        <end position="11"/>
    </location>
</feature>
<dbReference type="Gramene" id="Tc01v2_t004610.2">
    <property type="protein sequence ID" value="Tc01v2_p004610.2"/>
    <property type="gene ID" value="Tc01v2_g004610"/>
</dbReference>
<proteinExistence type="predicted"/>
<feature type="region of interest" description="Disordered" evidence="2">
    <location>
        <begin position="144"/>
        <end position="255"/>
    </location>
</feature>
<dbReference type="AlphaFoldDB" id="A0A061DN03"/>
<dbReference type="OrthoDB" id="418495at2759"/>
<keyword evidence="1" id="KW-0175">Coiled coil</keyword>
<dbReference type="EMBL" id="CM001879">
    <property type="protein sequence ID" value="EOX91358.1"/>
    <property type="molecule type" value="Genomic_DNA"/>
</dbReference>
<sequence length="616" mass="69275">MMNTRVRTAHQSMKAPLSHDSNKKEKMEKSQGGRALGTGKALTNRRRSNRERKMALLQDVDKLKRKLRHEENVHRALERAFTRPLGALPRLPPYLPPYTLELLAEVAVLEEEVVRLEEQVVNFRQGLYQEAVYASSKRNVENLNESIEQSPVRSSKHQRSKSLSVNEMSSVTTIGKPQPSLARSVSSRKLLPPDTTNERNGLCFSRPTNGRQASTKLNSASGDVRGKENQSFANAVKDKQSPEKKITKVVTPVKRLPTKHESANKCLDALKSQLDGRLVDQERAQESPSGSSDDKVSEADSTPNKISEDTVRCLCSIFVRLSTLKDRSVESGILPSQSAANSYEISRESEFQDPYGICSDSKTRDIGPYKNLCTIEANTVDLSRRMNALFLIHRLKFLLGKLTSVNLDGLSHQQKLAFWINTYNSCMMNAILEHGIPETPESVVGLMQKATIVVGGHLLNAITIEHFILRLPFHLKFTCSKAAKNDEMKARNIFGLEWSEPLVTYALACGSWSSPAVRVYTASHVEDELETAKRDYLQAAVAISRTNKLIIPKLLDWYLLDFAKDLESLLDWVCLQLTNELRNEAVKCLERKGKEPLSQLVQVMPYDFSFRLLLGR</sequence>
<feature type="region of interest" description="Disordered" evidence="2">
    <location>
        <begin position="280"/>
        <end position="304"/>
    </location>
</feature>
<dbReference type="OMA" id="PYCICSE"/>
<dbReference type="InterPro" id="IPR006869">
    <property type="entry name" value="DUF547"/>
</dbReference>
<protein>
    <submittedName>
        <fullName evidence="5">Uncharacterized protein isoform 1</fullName>
    </submittedName>
</protein>
<feature type="compositionally biased region" description="Basic and acidic residues" evidence="2">
    <location>
        <begin position="20"/>
        <end position="31"/>
    </location>
</feature>
<feature type="compositionally biased region" description="Polar residues" evidence="2">
    <location>
        <begin position="144"/>
        <end position="153"/>
    </location>
</feature>
<evidence type="ECO:0000256" key="1">
    <source>
        <dbReference type="SAM" id="Coils"/>
    </source>
</evidence>
<feature type="coiled-coil region" evidence="1">
    <location>
        <begin position="53"/>
        <end position="126"/>
    </location>
</feature>
<dbReference type="PANTHER" id="PTHR46248:SF12">
    <property type="entry name" value="TERNARY COMPLEX FACTOR MIP1 LEUCINE-ZIPPER PROTEIN"/>
    <property type="match status" value="1"/>
</dbReference>